<protein>
    <submittedName>
        <fullName evidence="2">Uncharacterized protein</fullName>
    </submittedName>
</protein>
<feature type="compositionally biased region" description="Low complexity" evidence="1">
    <location>
        <begin position="65"/>
        <end position="88"/>
    </location>
</feature>
<gene>
    <name evidence="2" type="ORF">G1H19_22065</name>
</gene>
<sequence length="94" mass="8670">MSTTESCTLQPVPAGSASAAGVEGTAVVAGGAPETAPGGSCWTLPGGAGGSNWPGAVVAEVGAGAAGSTTAAAGPAFDQTAVAASRPSASRDRR</sequence>
<evidence type="ECO:0000313" key="2">
    <source>
        <dbReference type="EMBL" id="NEL56658.1"/>
    </source>
</evidence>
<evidence type="ECO:0000313" key="3">
    <source>
        <dbReference type="Proteomes" id="UP000470470"/>
    </source>
</evidence>
<dbReference type="EMBL" id="JAAGWK010000039">
    <property type="protein sequence ID" value="NEL56658.1"/>
    <property type="molecule type" value="Genomic_DNA"/>
</dbReference>
<reference evidence="2 3" key="1">
    <citation type="submission" date="2020-02" db="EMBL/GenBank/DDBJ databases">
        <title>The whole genome sequence of CPCC 205119.</title>
        <authorList>
            <person name="Jiang Z."/>
        </authorList>
    </citation>
    <scope>NUCLEOTIDE SEQUENCE [LARGE SCALE GENOMIC DNA]</scope>
    <source>
        <strain evidence="2 3">CPCC 205119</strain>
    </source>
</reference>
<dbReference type="RefSeq" id="WP_152730364.1">
    <property type="nucleotide sequence ID" value="NZ_JAABOZ010000007.1"/>
</dbReference>
<feature type="region of interest" description="Disordered" evidence="1">
    <location>
        <begin position="65"/>
        <end position="94"/>
    </location>
</feature>
<dbReference type="Proteomes" id="UP000470470">
    <property type="component" value="Unassembled WGS sequence"/>
</dbReference>
<accession>A0A7K3WJH0</accession>
<evidence type="ECO:0000256" key="1">
    <source>
        <dbReference type="SAM" id="MobiDB-lite"/>
    </source>
</evidence>
<name>A0A7K3WJH0_9ACTN</name>
<proteinExistence type="predicted"/>
<feature type="region of interest" description="Disordered" evidence="1">
    <location>
        <begin position="1"/>
        <end position="53"/>
    </location>
</feature>
<organism evidence="2 3">
    <name type="scientific">Goekera deserti</name>
    <dbReference type="NCBI Taxonomy" id="2497753"/>
    <lineage>
        <taxon>Bacteria</taxon>
        <taxon>Bacillati</taxon>
        <taxon>Actinomycetota</taxon>
        <taxon>Actinomycetes</taxon>
        <taxon>Geodermatophilales</taxon>
        <taxon>Geodermatophilaceae</taxon>
        <taxon>Goekera</taxon>
    </lineage>
</organism>
<comment type="caution">
    <text evidence="2">The sequence shown here is derived from an EMBL/GenBank/DDBJ whole genome shotgun (WGS) entry which is preliminary data.</text>
</comment>
<dbReference type="AlphaFoldDB" id="A0A7K3WJH0"/>
<feature type="compositionally biased region" description="Low complexity" evidence="1">
    <location>
        <begin position="11"/>
        <end position="39"/>
    </location>
</feature>
<keyword evidence="3" id="KW-1185">Reference proteome</keyword>